<evidence type="ECO:0000256" key="9">
    <source>
        <dbReference type="RuleBase" id="RU368013"/>
    </source>
</evidence>
<gene>
    <name evidence="11" type="primary">STS1</name>
    <name evidence="11" type="ORF">OHK93_006471</name>
</gene>
<dbReference type="GO" id="GO:0005737">
    <property type="term" value="C:cytoplasm"/>
    <property type="evidence" value="ECO:0007669"/>
    <property type="project" value="UniProtKB-SubCell"/>
</dbReference>
<dbReference type="InterPro" id="IPR038422">
    <property type="entry name" value="Cut8/Sts1_sf"/>
</dbReference>
<comment type="caution">
    <text evidence="11">The sequence shown here is derived from an EMBL/GenBank/DDBJ whole genome shotgun (WGS) entry which is preliminary data.</text>
</comment>
<comment type="subcellular location">
    <subcellularLocation>
        <location evidence="9">Cytoplasm</location>
    </subcellularLocation>
    <subcellularLocation>
        <location evidence="9">Nucleus</location>
    </subcellularLocation>
</comment>
<comment type="similarity">
    <text evidence="1 9">Belongs to the cut8/STS1 family.</text>
</comment>
<organism evidence="11 12">
    <name type="scientific">Ramalina farinacea</name>
    <dbReference type="NCBI Taxonomy" id="258253"/>
    <lineage>
        <taxon>Eukaryota</taxon>
        <taxon>Fungi</taxon>
        <taxon>Dikarya</taxon>
        <taxon>Ascomycota</taxon>
        <taxon>Pezizomycotina</taxon>
        <taxon>Lecanoromycetes</taxon>
        <taxon>OSLEUM clade</taxon>
        <taxon>Lecanoromycetidae</taxon>
        <taxon>Lecanorales</taxon>
        <taxon>Lecanorineae</taxon>
        <taxon>Ramalinaceae</taxon>
        <taxon>Ramalina</taxon>
    </lineage>
</organism>
<dbReference type="GO" id="GO:0031144">
    <property type="term" value="P:proteasome localization"/>
    <property type="evidence" value="ECO:0007669"/>
    <property type="project" value="UniProtKB-UniRule"/>
</dbReference>
<dbReference type="GO" id="GO:0015031">
    <property type="term" value="P:protein transport"/>
    <property type="evidence" value="ECO:0007669"/>
    <property type="project" value="UniProtKB-UniRule"/>
</dbReference>
<evidence type="ECO:0000256" key="7">
    <source>
        <dbReference type="ARBA" id="ARBA00023242"/>
    </source>
</evidence>
<comment type="subunit">
    <text evidence="2 9">Binds the proteasome.</text>
</comment>
<name>A0AA43TWS9_9LECA</name>
<dbReference type="InterPro" id="IPR013868">
    <property type="entry name" value="Cut8/Sts1_fam"/>
</dbReference>
<evidence type="ECO:0000256" key="8">
    <source>
        <dbReference type="ARBA" id="ARBA00025651"/>
    </source>
</evidence>
<evidence type="ECO:0000256" key="6">
    <source>
        <dbReference type="ARBA" id="ARBA00022927"/>
    </source>
</evidence>
<evidence type="ECO:0000256" key="3">
    <source>
        <dbReference type="ARBA" id="ARBA00016204"/>
    </source>
</evidence>
<comment type="function">
    <text evidence="8 9">Involved in ubiquitin-mediated protein degradation. Regulatory factor in the ubiquitin/proteasome pathway that controls the turnover of proteasome substrates. Targets proteasomes to the nucleus and facilitates the degradation of nuclear proteins.</text>
</comment>
<keyword evidence="6 9" id="KW-0653">Protein transport</keyword>
<protein>
    <recommendedName>
        <fullName evidence="3 9">Tethering factor for nuclear proteasome STS1</fullName>
    </recommendedName>
</protein>
<dbReference type="PANTHER" id="PTHR28032">
    <property type="entry name" value="FI02826P"/>
    <property type="match status" value="1"/>
</dbReference>
<keyword evidence="4 9" id="KW-0813">Transport</keyword>
<keyword evidence="11" id="KW-0647">Proteasome</keyword>
<dbReference type="GO" id="GO:0031965">
    <property type="term" value="C:nuclear membrane"/>
    <property type="evidence" value="ECO:0007669"/>
    <property type="project" value="TreeGrafter"/>
</dbReference>
<evidence type="ECO:0000256" key="5">
    <source>
        <dbReference type="ARBA" id="ARBA00022490"/>
    </source>
</evidence>
<evidence type="ECO:0000256" key="4">
    <source>
        <dbReference type="ARBA" id="ARBA00022448"/>
    </source>
</evidence>
<dbReference type="GO" id="GO:0070628">
    <property type="term" value="F:proteasome binding"/>
    <property type="evidence" value="ECO:0007669"/>
    <property type="project" value="TreeGrafter"/>
</dbReference>
<proteinExistence type="inferred from homology"/>
<dbReference type="GO" id="GO:0071630">
    <property type="term" value="P:nuclear protein quality control by the ubiquitin-proteasome system"/>
    <property type="evidence" value="ECO:0007669"/>
    <property type="project" value="UniProtKB-UniRule"/>
</dbReference>
<dbReference type="EMBL" id="JAPUFD010000005">
    <property type="protein sequence ID" value="MDI1487202.1"/>
    <property type="molecule type" value="Genomic_DNA"/>
</dbReference>
<evidence type="ECO:0000313" key="12">
    <source>
        <dbReference type="Proteomes" id="UP001161017"/>
    </source>
</evidence>
<dbReference type="GO" id="GO:0000502">
    <property type="term" value="C:proteasome complex"/>
    <property type="evidence" value="ECO:0007669"/>
    <property type="project" value="UniProtKB-KW"/>
</dbReference>
<keyword evidence="7 9" id="KW-0539">Nucleus</keyword>
<evidence type="ECO:0000256" key="1">
    <source>
        <dbReference type="ARBA" id="ARBA00006199"/>
    </source>
</evidence>
<feature type="compositionally biased region" description="Polar residues" evidence="10">
    <location>
        <begin position="1"/>
        <end position="14"/>
    </location>
</feature>
<dbReference type="Gene3D" id="1.20.58.1590">
    <property type="entry name" value="Tethering factor for nuclear proteasome Cut8/Sts1"/>
    <property type="match status" value="1"/>
</dbReference>
<evidence type="ECO:0000256" key="10">
    <source>
        <dbReference type="SAM" id="MobiDB-lite"/>
    </source>
</evidence>
<keyword evidence="5 9" id="KW-0963">Cytoplasm</keyword>
<accession>A0AA43TWS9</accession>
<feature type="region of interest" description="Disordered" evidence="10">
    <location>
        <begin position="1"/>
        <end position="60"/>
    </location>
</feature>
<dbReference type="Pfam" id="PF08559">
    <property type="entry name" value="Cut8"/>
    <property type="match status" value="1"/>
</dbReference>
<keyword evidence="12" id="KW-1185">Reference proteome</keyword>
<dbReference type="Proteomes" id="UP001161017">
    <property type="component" value="Unassembled WGS sequence"/>
</dbReference>
<dbReference type="PANTHER" id="PTHR28032:SF1">
    <property type="entry name" value="FI02826P"/>
    <property type="match status" value="1"/>
</dbReference>
<reference evidence="11" key="1">
    <citation type="journal article" date="2023" name="Genome Biol. Evol.">
        <title>First Whole Genome Sequence and Flow Cytometry Genome Size Data for the Lichen-Forming Fungus Ramalina farinacea (Ascomycota).</title>
        <authorList>
            <person name="Llewellyn T."/>
            <person name="Mian S."/>
            <person name="Hill R."/>
            <person name="Leitch I.J."/>
            <person name="Gaya E."/>
        </authorList>
    </citation>
    <scope>NUCLEOTIDE SEQUENCE</scope>
    <source>
        <strain evidence="11">LIQ254RAFAR</strain>
    </source>
</reference>
<dbReference type="FunFam" id="1.20.58.1590:FF:000001">
    <property type="entry name" value="Tethering factor for nuclear proteasome STS1"/>
    <property type="match status" value="1"/>
</dbReference>
<sequence length="288" mass="31637">MEVTPVSQIPASASSRKRKAEDDDPTDDQMATSSLSHARPIASYQRHSPKRSRTEPLGRPLSLPRLLETLDASSLRGVLQEVCTRHPTIAQEIEATAPRPSVGSALSVLKTYEANLQAAFPYGGDQTSDYAYNRIRTQLMELLNALADFVPHFLPPHETQTSQSLSFLDGATDVIHRLPDWVTSQNNRHKQDAYEEISKAWVLALQEAGKRAGGLGLKYEGWESRLNKHNVASGGRLQQAVEELGRAVGWIGGSQMGETGRSDELNSVRQELLSGSYGTNVPVRVGPW</sequence>
<dbReference type="AlphaFoldDB" id="A0AA43TWS9"/>
<evidence type="ECO:0000313" key="11">
    <source>
        <dbReference type="EMBL" id="MDI1487202.1"/>
    </source>
</evidence>
<evidence type="ECO:0000256" key="2">
    <source>
        <dbReference type="ARBA" id="ARBA00011464"/>
    </source>
</evidence>